<organism evidence="4">
    <name type="scientific">Ignavibacterium album</name>
    <dbReference type="NCBI Taxonomy" id="591197"/>
    <lineage>
        <taxon>Bacteria</taxon>
        <taxon>Pseudomonadati</taxon>
        <taxon>Ignavibacteriota</taxon>
        <taxon>Ignavibacteria</taxon>
        <taxon>Ignavibacteriales</taxon>
        <taxon>Ignavibacteriaceae</taxon>
        <taxon>Ignavibacterium</taxon>
    </lineage>
</organism>
<evidence type="ECO:0000256" key="1">
    <source>
        <dbReference type="ARBA" id="ARBA00007430"/>
    </source>
</evidence>
<dbReference type="InterPro" id="IPR051203">
    <property type="entry name" value="Polysaccharide_Synthase-Rel"/>
</dbReference>
<feature type="transmembrane region" description="Helical" evidence="2">
    <location>
        <begin position="92"/>
        <end position="112"/>
    </location>
</feature>
<sequence>MGSNKNILEFINQKIALTMTRIRNRYFFILDFLIFLSTPFLAFLVRFEGFNYNISLEHIAYYAIVFAFLKGAILYAFGIYSRWWNQASVDELLSLMFSGSAIIISQIILLFIFRSIELSGFLSIPFSVAILDALFAIIIISLTRFIFRIQTTIRSRKENNKNGKKENILIYGAGAAGVMTLEEIRRNRNSELNIAGFIDDEPKKTGLFVRGIKVLGDRNQLPEIVNNLKIKKVIIALPSASGKEIRDIISVCKKVKDLEILTVPPLYDIIDGKVEIQKLRKVDIDDLLRREPIKTDIDEISHLLKDKNVLVTGGGGSIGKEICRQVLLYKPKTLIILGHGENSVFETEMELKRIFPSANIKPFITNVNDEIGVSKLFEENQIDFIFHAAAHKHVPLMEKHPYEAIRNNVLGTKVVLDAALANNVKKFIMLSTDKAVNPTSVMGTTKRIAEMIVIYYAKKYKKEFSVVRFGNVLGSRGSVVKIFKSQIESGGPVTVTHPDIERYFMTIPESVQLVMQAFSMGNGGDIFVFDMGAPVKIFELAKNLINLSGLKENEDIDIKITGLRAGEKLYEELFNGNEKFTNTKNEKIYIAENSADIVPDDFEYKLNELLDMLNDKKVTDEEYKAKLKEIVSEYSYLSNFQKYIA</sequence>
<feature type="transmembrane region" description="Helical" evidence="2">
    <location>
        <begin position="124"/>
        <end position="147"/>
    </location>
</feature>
<comment type="similarity">
    <text evidence="1">Belongs to the polysaccharide synthase family.</text>
</comment>
<feature type="transmembrane region" description="Helical" evidence="2">
    <location>
        <begin position="59"/>
        <end position="80"/>
    </location>
</feature>
<accession>A0A832D348</accession>
<reference evidence="4" key="1">
    <citation type="journal article" date="2020" name="mSystems">
        <title>Genome- and Community-Level Interaction Insights into Carbon Utilization and Element Cycling Functions of Hydrothermarchaeota in Hydrothermal Sediment.</title>
        <authorList>
            <person name="Zhou Z."/>
            <person name="Liu Y."/>
            <person name="Xu W."/>
            <person name="Pan J."/>
            <person name="Luo Z.H."/>
            <person name="Li M."/>
        </authorList>
    </citation>
    <scope>NUCLEOTIDE SEQUENCE [LARGE SCALE GENOMIC DNA]</scope>
    <source>
        <strain evidence="4">SpSt-500</strain>
    </source>
</reference>
<keyword evidence="2" id="KW-1133">Transmembrane helix</keyword>
<evidence type="ECO:0000313" key="4">
    <source>
        <dbReference type="EMBL" id="HGT48783.1"/>
    </source>
</evidence>
<dbReference type="InterPro" id="IPR003869">
    <property type="entry name" value="Polysac_CapD-like"/>
</dbReference>
<protein>
    <submittedName>
        <fullName evidence="4">Polysaccharide biosynthesis protein</fullName>
    </submittedName>
</protein>
<feature type="transmembrane region" description="Helical" evidence="2">
    <location>
        <begin position="26"/>
        <end position="47"/>
    </location>
</feature>
<dbReference type="AlphaFoldDB" id="A0A832D348"/>
<comment type="caution">
    <text evidence="4">The sequence shown here is derived from an EMBL/GenBank/DDBJ whole genome shotgun (WGS) entry which is preliminary data.</text>
</comment>
<feature type="transmembrane region" description="Helical" evidence="2">
    <location>
        <begin position="168"/>
        <end position="184"/>
    </location>
</feature>
<dbReference type="InterPro" id="IPR036291">
    <property type="entry name" value="NAD(P)-bd_dom_sf"/>
</dbReference>
<dbReference type="PANTHER" id="PTHR43318">
    <property type="entry name" value="UDP-N-ACETYLGLUCOSAMINE 4,6-DEHYDRATASE"/>
    <property type="match status" value="1"/>
</dbReference>
<dbReference type="Gene3D" id="3.40.50.720">
    <property type="entry name" value="NAD(P)-binding Rossmann-like Domain"/>
    <property type="match status" value="2"/>
</dbReference>
<gene>
    <name evidence="4" type="ORF">ENS56_12150</name>
</gene>
<dbReference type="PANTHER" id="PTHR43318:SF1">
    <property type="entry name" value="POLYSACCHARIDE BIOSYNTHESIS PROTEIN EPSC-RELATED"/>
    <property type="match status" value="1"/>
</dbReference>
<name>A0A832D348_9BACT</name>
<proteinExistence type="inferred from homology"/>
<dbReference type="Pfam" id="PF13727">
    <property type="entry name" value="CoA_binding_3"/>
    <property type="match status" value="1"/>
</dbReference>
<keyword evidence="2" id="KW-0812">Transmembrane</keyword>
<evidence type="ECO:0000259" key="3">
    <source>
        <dbReference type="Pfam" id="PF02719"/>
    </source>
</evidence>
<dbReference type="EMBL" id="DSVI01000019">
    <property type="protein sequence ID" value="HGT48783.1"/>
    <property type="molecule type" value="Genomic_DNA"/>
</dbReference>
<dbReference type="CDD" id="cd05237">
    <property type="entry name" value="UDP_invert_4-6DH_SDR_e"/>
    <property type="match status" value="1"/>
</dbReference>
<feature type="domain" description="Polysaccharide biosynthesis protein CapD-like" evidence="3">
    <location>
        <begin position="309"/>
        <end position="592"/>
    </location>
</feature>
<dbReference type="SUPFAM" id="SSF51735">
    <property type="entry name" value="NAD(P)-binding Rossmann-fold domains"/>
    <property type="match status" value="2"/>
</dbReference>
<evidence type="ECO:0000256" key="2">
    <source>
        <dbReference type="SAM" id="Phobius"/>
    </source>
</evidence>
<keyword evidence="2" id="KW-0472">Membrane</keyword>
<dbReference type="Pfam" id="PF02719">
    <property type="entry name" value="Polysacc_synt_2"/>
    <property type="match status" value="1"/>
</dbReference>